<dbReference type="EMBL" id="LAZR01001869">
    <property type="protein sequence ID" value="KKN37801.1"/>
    <property type="molecule type" value="Genomic_DNA"/>
</dbReference>
<dbReference type="GO" id="GO:0003677">
    <property type="term" value="F:DNA binding"/>
    <property type="evidence" value="ECO:0007669"/>
    <property type="project" value="UniProtKB-KW"/>
</dbReference>
<feature type="domain" description="RNA polymerase sigma factor 70 region 4 type 2" evidence="7">
    <location>
        <begin position="149"/>
        <end position="201"/>
    </location>
</feature>
<evidence type="ECO:0000256" key="1">
    <source>
        <dbReference type="ARBA" id="ARBA00010641"/>
    </source>
</evidence>
<dbReference type="SUPFAM" id="SSF88946">
    <property type="entry name" value="Sigma2 domain of RNA polymerase sigma factors"/>
    <property type="match status" value="1"/>
</dbReference>
<keyword evidence="2" id="KW-0805">Transcription regulation</keyword>
<evidence type="ECO:0000256" key="3">
    <source>
        <dbReference type="ARBA" id="ARBA00023082"/>
    </source>
</evidence>
<organism evidence="8">
    <name type="scientific">marine sediment metagenome</name>
    <dbReference type="NCBI Taxonomy" id="412755"/>
    <lineage>
        <taxon>unclassified sequences</taxon>
        <taxon>metagenomes</taxon>
        <taxon>ecological metagenomes</taxon>
    </lineage>
</organism>
<accession>A0A0F9SLQ3</accession>
<dbReference type="InterPro" id="IPR013325">
    <property type="entry name" value="RNA_pol_sigma_r2"/>
</dbReference>
<evidence type="ECO:0008006" key="9">
    <source>
        <dbReference type="Google" id="ProtNLM"/>
    </source>
</evidence>
<dbReference type="InterPro" id="IPR039425">
    <property type="entry name" value="RNA_pol_sigma-70-like"/>
</dbReference>
<evidence type="ECO:0000256" key="4">
    <source>
        <dbReference type="ARBA" id="ARBA00023125"/>
    </source>
</evidence>
<keyword evidence="3" id="KW-0731">Sigma factor</keyword>
<dbReference type="PANTHER" id="PTHR43133:SF8">
    <property type="entry name" value="RNA POLYMERASE SIGMA FACTOR HI_1459-RELATED"/>
    <property type="match status" value="1"/>
</dbReference>
<keyword evidence="4" id="KW-0238">DNA-binding</keyword>
<dbReference type="InterPro" id="IPR036388">
    <property type="entry name" value="WH-like_DNA-bd_sf"/>
</dbReference>
<dbReference type="GO" id="GO:0016987">
    <property type="term" value="F:sigma factor activity"/>
    <property type="evidence" value="ECO:0007669"/>
    <property type="project" value="UniProtKB-KW"/>
</dbReference>
<dbReference type="AlphaFoldDB" id="A0A0F9SLQ3"/>
<dbReference type="Pfam" id="PF08281">
    <property type="entry name" value="Sigma70_r4_2"/>
    <property type="match status" value="1"/>
</dbReference>
<evidence type="ECO:0000313" key="8">
    <source>
        <dbReference type="EMBL" id="KKN37801.1"/>
    </source>
</evidence>
<dbReference type="NCBIfam" id="TIGR02937">
    <property type="entry name" value="sigma70-ECF"/>
    <property type="match status" value="1"/>
</dbReference>
<dbReference type="Pfam" id="PF04542">
    <property type="entry name" value="Sigma70_r2"/>
    <property type="match status" value="1"/>
</dbReference>
<evidence type="ECO:0000259" key="7">
    <source>
        <dbReference type="Pfam" id="PF08281"/>
    </source>
</evidence>
<dbReference type="SUPFAM" id="SSF88659">
    <property type="entry name" value="Sigma3 and sigma4 domains of RNA polymerase sigma factors"/>
    <property type="match status" value="1"/>
</dbReference>
<evidence type="ECO:0000256" key="5">
    <source>
        <dbReference type="ARBA" id="ARBA00023163"/>
    </source>
</evidence>
<comment type="similarity">
    <text evidence="1">Belongs to the sigma-70 factor family. ECF subfamily.</text>
</comment>
<sequence length="214" mass="24219">MPTSLTGKTRAQSAIHPCRLQQPAHNNSGDRSVSVPTVDPAQLYSALRLRLLAYFNHRNGYAQADDLLHDLFVKYIAALDKNTNIAQPNHWLWRAAHNLAIDHYRRAAASHHHAPGLTHPATLEDFIATERTQDIDTRPQIHIHAANADALHTIMPQLTEDQLTFLRLRYVHDLTLQEIADLLDIAITAAKARHLRLLARLRKLLESPIYKDEG</sequence>
<dbReference type="InterPro" id="IPR014284">
    <property type="entry name" value="RNA_pol_sigma-70_dom"/>
</dbReference>
<protein>
    <recommendedName>
        <fullName evidence="9">RNA polymerase sigma-70 region 2 domain-containing protein</fullName>
    </recommendedName>
</protein>
<dbReference type="InterPro" id="IPR013324">
    <property type="entry name" value="RNA_pol_sigma_r3/r4-like"/>
</dbReference>
<evidence type="ECO:0000256" key="2">
    <source>
        <dbReference type="ARBA" id="ARBA00023015"/>
    </source>
</evidence>
<dbReference type="GO" id="GO:0006352">
    <property type="term" value="P:DNA-templated transcription initiation"/>
    <property type="evidence" value="ECO:0007669"/>
    <property type="project" value="InterPro"/>
</dbReference>
<gene>
    <name evidence="8" type="ORF">LCGC14_0759760</name>
</gene>
<comment type="caution">
    <text evidence="8">The sequence shown here is derived from an EMBL/GenBank/DDBJ whole genome shotgun (WGS) entry which is preliminary data.</text>
</comment>
<dbReference type="Gene3D" id="1.10.1740.10">
    <property type="match status" value="1"/>
</dbReference>
<proteinExistence type="inferred from homology"/>
<keyword evidence="5" id="KW-0804">Transcription</keyword>
<feature type="domain" description="RNA polymerase sigma-70 region 2" evidence="6">
    <location>
        <begin position="44"/>
        <end position="108"/>
    </location>
</feature>
<dbReference type="Gene3D" id="1.10.10.10">
    <property type="entry name" value="Winged helix-like DNA-binding domain superfamily/Winged helix DNA-binding domain"/>
    <property type="match status" value="1"/>
</dbReference>
<evidence type="ECO:0000259" key="6">
    <source>
        <dbReference type="Pfam" id="PF04542"/>
    </source>
</evidence>
<dbReference type="PANTHER" id="PTHR43133">
    <property type="entry name" value="RNA POLYMERASE ECF-TYPE SIGMA FACTO"/>
    <property type="match status" value="1"/>
</dbReference>
<reference evidence="8" key="1">
    <citation type="journal article" date="2015" name="Nature">
        <title>Complex archaea that bridge the gap between prokaryotes and eukaryotes.</title>
        <authorList>
            <person name="Spang A."/>
            <person name="Saw J.H."/>
            <person name="Jorgensen S.L."/>
            <person name="Zaremba-Niedzwiedzka K."/>
            <person name="Martijn J."/>
            <person name="Lind A.E."/>
            <person name="van Eijk R."/>
            <person name="Schleper C."/>
            <person name="Guy L."/>
            <person name="Ettema T.J."/>
        </authorList>
    </citation>
    <scope>NUCLEOTIDE SEQUENCE</scope>
</reference>
<dbReference type="InterPro" id="IPR007627">
    <property type="entry name" value="RNA_pol_sigma70_r2"/>
</dbReference>
<name>A0A0F9SLQ3_9ZZZZ</name>
<dbReference type="InterPro" id="IPR013249">
    <property type="entry name" value="RNA_pol_sigma70_r4_t2"/>
</dbReference>